<comment type="similarity">
    <text evidence="1 2">Belongs to the outer membrane factor (OMF) (TC 1.B.17) family.</text>
</comment>
<geneLocation type="plasmid" evidence="3 4">
    <name>unnamed1</name>
</geneLocation>
<proteinExistence type="inferred from homology"/>
<evidence type="ECO:0000256" key="1">
    <source>
        <dbReference type="ARBA" id="ARBA00007613"/>
    </source>
</evidence>
<keyword evidence="2" id="KW-0812">Transmembrane</keyword>
<keyword evidence="2" id="KW-0564">Palmitate</keyword>
<keyword evidence="2" id="KW-0732">Signal</keyword>
<dbReference type="SUPFAM" id="SSF56954">
    <property type="entry name" value="Outer membrane efflux proteins (OEP)"/>
    <property type="match status" value="1"/>
</dbReference>
<evidence type="ECO:0000256" key="2">
    <source>
        <dbReference type="RuleBase" id="RU362097"/>
    </source>
</evidence>
<dbReference type="GeneID" id="99507344"/>
<dbReference type="PANTHER" id="PTHR30203">
    <property type="entry name" value="OUTER MEMBRANE CATION EFFLUX PROTEIN"/>
    <property type="match status" value="1"/>
</dbReference>
<keyword evidence="2" id="KW-0449">Lipoprotein</keyword>
<protein>
    <submittedName>
        <fullName evidence="3">Efflux transporter outer membrane subunit</fullName>
    </submittedName>
</protein>
<dbReference type="PANTHER" id="PTHR30203:SF32">
    <property type="entry name" value="CATION EFFLUX SYSTEM PROTEIN CUSC"/>
    <property type="match status" value="1"/>
</dbReference>
<reference evidence="3 4" key="1">
    <citation type="submission" date="2018-08" db="EMBL/GenBank/DDBJ databases">
        <title>Draft genome sequence of Pseudoalteromonas donghaensis HJ51.</title>
        <authorList>
            <person name="Oh J."/>
            <person name="Roh D."/>
        </authorList>
    </citation>
    <scope>NUCLEOTIDE SEQUENCE [LARGE SCALE GENOMIC DNA]</scope>
    <source>
        <strain evidence="3 4">HJ51</strain>
        <plasmid evidence="3 4">unnamed1</plasmid>
    </source>
</reference>
<sequence>MKLKLVSISVATLVLSACNMAPDLEQRELPIAPHYADETNAGNINDLHWQAFFSNAQLQQLIELTLEHNKDIKTAALNVQQVRAMYQIEDSNLYPSIDLNASGTRQRLPGSLTGTGEAAISENYSATVGLTAYELDLWGKVRNQSEQALQNLYSAEYSLSSVRISLISELVNAWLNYATDKALLELANDTLKSQQESLALTRKTFALGAASQLTLSQLESTVARAKVDIANYQRLLKRDKNALDFLVGQSVNVDLLPKQSIDTVLSMPEVPVGLPSELLTQRPDIKAAEHNLRAANANIGVAKAAFYPSISLTANAGTASADLNNLFDAGSGTWSFVPSINLPIFNMGRNQANLEVAETQQKVALTRYEQTIQQAFKEVSDALADRQGYKQQLAALNDLYQSNELSFTLSDARFQKGADSYLQVLDAQRNWYSAGQQLIMGKQAYLASQINLYKALGGGWNAQGAVQ</sequence>
<dbReference type="EMBL" id="CP032091">
    <property type="protein sequence ID" value="AXV67181.1"/>
    <property type="molecule type" value="Genomic_DNA"/>
</dbReference>
<dbReference type="RefSeq" id="WP_118844949.1">
    <property type="nucleotide sequence ID" value="NZ_CP032091.1"/>
</dbReference>
<evidence type="ECO:0000313" key="3">
    <source>
        <dbReference type="EMBL" id="AXV67181.1"/>
    </source>
</evidence>
<dbReference type="PROSITE" id="PS51257">
    <property type="entry name" value="PROKAR_LIPOPROTEIN"/>
    <property type="match status" value="1"/>
</dbReference>
<dbReference type="NCBIfam" id="TIGR01845">
    <property type="entry name" value="outer_NodT"/>
    <property type="match status" value="1"/>
</dbReference>
<evidence type="ECO:0000313" key="4">
    <source>
        <dbReference type="Proteomes" id="UP000264605"/>
    </source>
</evidence>
<dbReference type="InterPro" id="IPR003423">
    <property type="entry name" value="OMP_efflux"/>
</dbReference>
<dbReference type="GO" id="GO:0015562">
    <property type="term" value="F:efflux transmembrane transporter activity"/>
    <property type="evidence" value="ECO:0007669"/>
    <property type="project" value="InterPro"/>
</dbReference>
<dbReference type="Gene3D" id="1.20.1600.10">
    <property type="entry name" value="Outer membrane efflux proteins (OEP)"/>
    <property type="match status" value="1"/>
</dbReference>
<name>A0AAD0S939_9GAMM</name>
<feature type="signal peptide" evidence="2">
    <location>
        <begin position="1"/>
        <end position="21"/>
    </location>
</feature>
<comment type="subcellular location">
    <subcellularLocation>
        <location evidence="2">Cell outer membrane</location>
        <topology evidence="2">Lipid-anchor</topology>
    </subcellularLocation>
</comment>
<keyword evidence="3" id="KW-0614">Plasmid</keyword>
<dbReference type="AlphaFoldDB" id="A0AAD0S939"/>
<accession>A0AAD0S939</accession>
<dbReference type="Proteomes" id="UP000264605">
    <property type="component" value="Plasmid unnamed1"/>
</dbReference>
<keyword evidence="2" id="KW-1134">Transmembrane beta strand</keyword>
<dbReference type="Pfam" id="PF02321">
    <property type="entry name" value="OEP"/>
    <property type="match status" value="2"/>
</dbReference>
<keyword evidence="2" id="KW-0472">Membrane</keyword>
<feature type="chain" id="PRO_5041784029" evidence="2">
    <location>
        <begin position="22"/>
        <end position="467"/>
    </location>
</feature>
<dbReference type="Gene3D" id="2.20.200.10">
    <property type="entry name" value="Outer membrane efflux proteins (OEP)"/>
    <property type="match status" value="1"/>
</dbReference>
<dbReference type="GO" id="GO:0009279">
    <property type="term" value="C:cell outer membrane"/>
    <property type="evidence" value="ECO:0007669"/>
    <property type="project" value="UniProtKB-SubCell"/>
</dbReference>
<organism evidence="3 4">
    <name type="scientific">Pseudoalteromonas lipolytica</name>
    <dbReference type="NCBI Taxonomy" id="570156"/>
    <lineage>
        <taxon>Bacteria</taxon>
        <taxon>Pseudomonadati</taxon>
        <taxon>Pseudomonadota</taxon>
        <taxon>Gammaproteobacteria</taxon>
        <taxon>Alteromonadales</taxon>
        <taxon>Pseudoalteromonadaceae</taxon>
        <taxon>Pseudoalteromonas</taxon>
    </lineage>
</organism>
<dbReference type="KEGG" id="pdj:D0907_17830"/>
<dbReference type="InterPro" id="IPR010131">
    <property type="entry name" value="MdtP/NodT-like"/>
</dbReference>
<gene>
    <name evidence="3" type="ORF">D0907_17830</name>
</gene>